<organism evidence="2 3">
    <name type="scientific">Portunus trituberculatus</name>
    <name type="common">Swimming crab</name>
    <name type="synonym">Neptunus trituberculatus</name>
    <dbReference type="NCBI Taxonomy" id="210409"/>
    <lineage>
        <taxon>Eukaryota</taxon>
        <taxon>Metazoa</taxon>
        <taxon>Ecdysozoa</taxon>
        <taxon>Arthropoda</taxon>
        <taxon>Crustacea</taxon>
        <taxon>Multicrustacea</taxon>
        <taxon>Malacostraca</taxon>
        <taxon>Eumalacostraca</taxon>
        <taxon>Eucarida</taxon>
        <taxon>Decapoda</taxon>
        <taxon>Pleocyemata</taxon>
        <taxon>Brachyura</taxon>
        <taxon>Eubrachyura</taxon>
        <taxon>Portunoidea</taxon>
        <taxon>Portunidae</taxon>
        <taxon>Portuninae</taxon>
        <taxon>Portunus</taxon>
    </lineage>
</organism>
<evidence type="ECO:0000256" key="1">
    <source>
        <dbReference type="SAM" id="MobiDB-lite"/>
    </source>
</evidence>
<feature type="region of interest" description="Disordered" evidence="1">
    <location>
        <begin position="34"/>
        <end position="91"/>
    </location>
</feature>
<evidence type="ECO:0000313" key="3">
    <source>
        <dbReference type="Proteomes" id="UP000324222"/>
    </source>
</evidence>
<dbReference type="Proteomes" id="UP000324222">
    <property type="component" value="Unassembled WGS sequence"/>
</dbReference>
<evidence type="ECO:0000313" key="2">
    <source>
        <dbReference type="EMBL" id="MPC87691.1"/>
    </source>
</evidence>
<name>A0A5B7IQ98_PORTR</name>
<reference evidence="2 3" key="1">
    <citation type="submission" date="2019-05" db="EMBL/GenBank/DDBJ databases">
        <title>Another draft genome of Portunus trituberculatus and its Hox gene families provides insights of decapod evolution.</title>
        <authorList>
            <person name="Jeong J.-H."/>
            <person name="Song I."/>
            <person name="Kim S."/>
            <person name="Choi T."/>
            <person name="Kim D."/>
            <person name="Ryu S."/>
            <person name="Kim W."/>
        </authorList>
    </citation>
    <scope>NUCLEOTIDE SEQUENCE [LARGE SCALE GENOMIC DNA]</scope>
    <source>
        <tissue evidence="2">Muscle</tissue>
    </source>
</reference>
<accession>A0A5B7IQ98</accession>
<dbReference type="AlphaFoldDB" id="A0A5B7IQ98"/>
<comment type="caution">
    <text evidence="2">The sequence shown here is derived from an EMBL/GenBank/DDBJ whole genome shotgun (WGS) entry which is preliminary data.</text>
</comment>
<proteinExistence type="predicted"/>
<feature type="compositionally biased region" description="Basic and acidic residues" evidence="1">
    <location>
        <begin position="34"/>
        <end position="46"/>
    </location>
</feature>
<sequence>MGCAGLVVEEEVEVEVEGLARQFVSARFSLGGRDLRAARAPHDTSHRPPRSSPSPSCPCLRPLTAGHSQTSPPHRCFGLVSELGGMRSPRP</sequence>
<protein>
    <submittedName>
        <fullName evidence="2">Uncharacterized protein</fullName>
    </submittedName>
</protein>
<gene>
    <name evidence="2" type="ORF">E2C01_082563</name>
</gene>
<keyword evidence="3" id="KW-1185">Reference proteome</keyword>
<dbReference type="EMBL" id="VSRR010075259">
    <property type="protein sequence ID" value="MPC87691.1"/>
    <property type="molecule type" value="Genomic_DNA"/>
</dbReference>